<dbReference type="InterPro" id="IPR016267">
    <property type="entry name" value="UDPGP_trans"/>
</dbReference>
<sequence>MPVPGKADEKNDEGWYPPGHGNIFQSLAYSGILDELLEQGRDICFVSNIDNTGANVDLRIANAMCNGVADYIMEVTDKTPADVKGGTLIEINGKIMHLEMPQVPEDHVEDFCSMTTFRIFNTNNIWVNLRAVKEKLNSISMEIIANKKKLKNGQEVIQLETSIGGSIRNFESALSVRVGRHRFLPVKKTQDLAAIMSDLYIVDGNYVLRLNPERPIPTAPIVKLSKHFDSVHEFQRRFKSISSMKDVVHLTVSGDVVFGKNVVLKGVVVIIADEGHSIEITQGSFIENKICTGRLRFTDH</sequence>
<dbReference type="InterPro" id="IPR002618">
    <property type="entry name" value="UDPGP_fam"/>
</dbReference>
<evidence type="ECO:0000313" key="9">
    <source>
        <dbReference type="Proteomes" id="UP000887540"/>
    </source>
</evidence>
<keyword evidence="6" id="KW-0548">Nucleotidyltransferase</keyword>
<accession>A0A914CVW0</accession>
<dbReference type="Gene3D" id="2.160.10.10">
    <property type="entry name" value="Hexapeptide repeat proteins"/>
    <property type="match status" value="1"/>
</dbReference>
<dbReference type="Proteomes" id="UP000887540">
    <property type="component" value="Unplaced"/>
</dbReference>
<proteinExistence type="inferred from homology"/>
<evidence type="ECO:0000256" key="6">
    <source>
        <dbReference type="ARBA" id="ARBA00022695"/>
    </source>
</evidence>
<evidence type="ECO:0000256" key="1">
    <source>
        <dbReference type="ARBA" id="ARBA00010401"/>
    </source>
</evidence>
<protein>
    <recommendedName>
        <fullName evidence="4">UTP--glucose-1-phosphate uridylyltransferase</fullName>
        <ecNumber evidence="3">2.7.7.9</ecNumber>
    </recommendedName>
</protein>
<dbReference type="AlphaFoldDB" id="A0A914CVW0"/>
<dbReference type="EC" id="2.7.7.9" evidence="3"/>
<dbReference type="SUPFAM" id="SSF53448">
    <property type="entry name" value="Nucleotide-diphospho-sugar transferases"/>
    <property type="match status" value="1"/>
</dbReference>
<comment type="subunit">
    <text evidence="2">Homooctamer.</text>
</comment>
<keyword evidence="9" id="KW-1185">Reference proteome</keyword>
<dbReference type="FunFam" id="2.160.10.10:FF:000001">
    <property type="entry name" value="UTP--glucose-1-phosphate uridylyltransferase"/>
    <property type="match status" value="1"/>
</dbReference>
<dbReference type="WBParaSite" id="ACRNAN_scaffold14364.g28536.t1">
    <property type="protein sequence ID" value="ACRNAN_scaffold14364.g28536.t1"/>
    <property type="gene ID" value="ACRNAN_scaffold14364.g28536"/>
</dbReference>
<name>A0A914CVW0_9BILA</name>
<comment type="similarity">
    <text evidence="1">Belongs to the UDPGP type 1 family.</text>
</comment>
<dbReference type="InterPro" id="IPR029044">
    <property type="entry name" value="Nucleotide-diphossugar_trans"/>
</dbReference>
<evidence type="ECO:0000256" key="5">
    <source>
        <dbReference type="ARBA" id="ARBA00022679"/>
    </source>
</evidence>
<dbReference type="Pfam" id="PF01704">
    <property type="entry name" value="UDPGP"/>
    <property type="match status" value="1"/>
</dbReference>
<keyword evidence="5" id="KW-0808">Transferase</keyword>
<dbReference type="PANTHER" id="PTHR43511">
    <property type="match status" value="1"/>
</dbReference>
<dbReference type="Gene3D" id="3.90.550.10">
    <property type="entry name" value="Spore Coat Polysaccharide Biosynthesis Protein SpsA, Chain A"/>
    <property type="match status" value="1"/>
</dbReference>
<dbReference type="GO" id="GO:0003983">
    <property type="term" value="F:UTP:glucose-1-phosphate uridylyltransferase activity"/>
    <property type="evidence" value="ECO:0007669"/>
    <property type="project" value="UniProtKB-EC"/>
</dbReference>
<evidence type="ECO:0000256" key="8">
    <source>
        <dbReference type="ARBA" id="ARBA00047432"/>
    </source>
</evidence>
<organism evidence="9 10">
    <name type="scientific">Acrobeloides nanus</name>
    <dbReference type="NCBI Taxonomy" id="290746"/>
    <lineage>
        <taxon>Eukaryota</taxon>
        <taxon>Metazoa</taxon>
        <taxon>Ecdysozoa</taxon>
        <taxon>Nematoda</taxon>
        <taxon>Chromadorea</taxon>
        <taxon>Rhabditida</taxon>
        <taxon>Tylenchina</taxon>
        <taxon>Cephalobomorpha</taxon>
        <taxon>Cephaloboidea</taxon>
        <taxon>Cephalobidae</taxon>
        <taxon>Acrobeloides</taxon>
    </lineage>
</organism>
<evidence type="ECO:0000256" key="4">
    <source>
        <dbReference type="ARBA" id="ARBA00019048"/>
    </source>
</evidence>
<comment type="catalytic activity">
    <reaction evidence="8">
        <text>alpha-D-glucose 1-phosphate + UTP + H(+) = UDP-alpha-D-glucose + diphosphate</text>
        <dbReference type="Rhea" id="RHEA:19889"/>
        <dbReference type="ChEBI" id="CHEBI:15378"/>
        <dbReference type="ChEBI" id="CHEBI:33019"/>
        <dbReference type="ChEBI" id="CHEBI:46398"/>
        <dbReference type="ChEBI" id="CHEBI:58601"/>
        <dbReference type="ChEBI" id="CHEBI:58885"/>
        <dbReference type="EC" id="2.7.7.9"/>
    </reaction>
    <physiologicalReaction direction="left-to-right" evidence="8">
        <dbReference type="Rhea" id="RHEA:19890"/>
    </physiologicalReaction>
</comment>
<evidence type="ECO:0000256" key="7">
    <source>
        <dbReference type="ARBA" id="ARBA00023579"/>
    </source>
</evidence>
<evidence type="ECO:0000256" key="2">
    <source>
        <dbReference type="ARBA" id="ARBA00011823"/>
    </source>
</evidence>
<evidence type="ECO:0000256" key="3">
    <source>
        <dbReference type="ARBA" id="ARBA00012415"/>
    </source>
</evidence>
<comment type="function">
    <text evidence="7">UTP--glucose-1-phosphate uridylyltransferase catalyzing the conversion of glucose-1-phosphate into UDP-glucose, a crucial precursor for the production of glycogen.</text>
</comment>
<dbReference type="GO" id="GO:0006011">
    <property type="term" value="P:UDP-alpha-D-glucose metabolic process"/>
    <property type="evidence" value="ECO:0007669"/>
    <property type="project" value="InterPro"/>
</dbReference>
<reference evidence="10" key="1">
    <citation type="submission" date="2022-11" db="UniProtKB">
        <authorList>
            <consortium name="WormBaseParasite"/>
        </authorList>
    </citation>
    <scope>IDENTIFICATION</scope>
</reference>
<evidence type="ECO:0000313" key="10">
    <source>
        <dbReference type="WBParaSite" id="ACRNAN_scaffold14364.g28536.t1"/>
    </source>
</evidence>